<evidence type="ECO:0000313" key="1">
    <source>
        <dbReference type="EMBL" id="ERI07775.1"/>
    </source>
</evidence>
<dbReference type="Proteomes" id="UP000016511">
    <property type="component" value="Unassembled WGS sequence"/>
</dbReference>
<protein>
    <submittedName>
        <fullName evidence="1">Uncharacterized protein</fullName>
    </submittedName>
</protein>
<accession>U1WYN5</accession>
<evidence type="ECO:0000313" key="2">
    <source>
        <dbReference type="Proteomes" id="UP000016511"/>
    </source>
</evidence>
<dbReference type="STRING" id="649747.HMPREF0083_04152"/>
<dbReference type="EMBL" id="AWSJ01000252">
    <property type="protein sequence ID" value="ERI07775.1"/>
    <property type="molecule type" value="Genomic_DNA"/>
</dbReference>
<keyword evidence="2" id="KW-1185">Reference proteome</keyword>
<dbReference type="AlphaFoldDB" id="U1WYN5"/>
<sequence length="55" mass="6132">MNHSLCLCCIFITRITPGLHAGEKTVAQMIVEAIIIHIHIRKDGNIVEIENMSCT</sequence>
<reference evidence="1 2" key="1">
    <citation type="submission" date="2013-08" db="EMBL/GenBank/DDBJ databases">
        <authorList>
            <person name="Weinstock G."/>
            <person name="Sodergren E."/>
            <person name="Wylie T."/>
            <person name="Fulton L."/>
            <person name="Fulton R."/>
            <person name="Fronick C."/>
            <person name="O'Laughlin M."/>
            <person name="Godfrey J."/>
            <person name="Miner T."/>
            <person name="Herter B."/>
            <person name="Appelbaum E."/>
            <person name="Cordes M."/>
            <person name="Lek S."/>
            <person name="Wollam A."/>
            <person name="Pepin K.H."/>
            <person name="Palsikar V.B."/>
            <person name="Mitreva M."/>
            <person name="Wilson R.K."/>
        </authorList>
    </citation>
    <scope>NUCLEOTIDE SEQUENCE [LARGE SCALE GENOMIC DNA]</scope>
    <source>
        <strain evidence="1 2">ATCC 12856</strain>
    </source>
</reference>
<comment type="caution">
    <text evidence="1">The sequence shown here is derived from an EMBL/GenBank/DDBJ whole genome shotgun (WGS) entry which is preliminary data.</text>
</comment>
<organism evidence="1 2">
    <name type="scientific">Aneurinibacillus aneurinilyticus ATCC 12856</name>
    <dbReference type="NCBI Taxonomy" id="649747"/>
    <lineage>
        <taxon>Bacteria</taxon>
        <taxon>Bacillati</taxon>
        <taxon>Bacillota</taxon>
        <taxon>Bacilli</taxon>
        <taxon>Bacillales</taxon>
        <taxon>Paenibacillaceae</taxon>
        <taxon>Aneurinibacillus group</taxon>
        <taxon>Aneurinibacillus</taxon>
    </lineage>
</organism>
<dbReference type="HOGENOM" id="CLU_3021773_0_0_9"/>
<proteinExistence type="predicted"/>
<name>U1WYN5_ANEAE</name>
<gene>
    <name evidence="1" type="ORF">HMPREF0083_04152</name>
</gene>